<gene>
    <name evidence="1" type="ORF">WMO65_06055</name>
</gene>
<proteinExistence type="predicted"/>
<evidence type="ECO:0000313" key="2">
    <source>
        <dbReference type="Proteomes" id="UP001457898"/>
    </source>
</evidence>
<reference evidence="1 2" key="1">
    <citation type="submission" date="2024-03" db="EMBL/GenBank/DDBJ databases">
        <title>Human intestinal bacterial collection.</title>
        <authorList>
            <person name="Pauvert C."/>
            <person name="Hitch T.C.A."/>
            <person name="Clavel T."/>
        </authorList>
    </citation>
    <scope>NUCLEOTIDE SEQUENCE [LARGE SCALE GENOMIC DNA]</scope>
    <source>
        <strain evidence="1 2">CLA-SR-H028</strain>
    </source>
</reference>
<organism evidence="1 2">
    <name type="scientific">Blautia caccae</name>
    <dbReference type="NCBI Taxonomy" id="3133175"/>
    <lineage>
        <taxon>Bacteria</taxon>
        <taxon>Bacillati</taxon>
        <taxon>Bacillota</taxon>
        <taxon>Clostridia</taxon>
        <taxon>Lachnospirales</taxon>
        <taxon>Lachnospiraceae</taxon>
        <taxon>Blautia</taxon>
    </lineage>
</organism>
<keyword evidence="2" id="KW-1185">Reference proteome</keyword>
<evidence type="ECO:0000313" key="1">
    <source>
        <dbReference type="EMBL" id="MEQ2430564.1"/>
    </source>
</evidence>
<dbReference type="Proteomes" id="UP001457898">
    <property type="component" value="Unassembled WGS sequence"/>
</dbReference>
<dbReference type="EMBL" id="JBBMFP010000004">
    <property type="protein sequence ID" value="MEQ2430564.1"/>
    <property type="molecule type" value="Genomic_DNA"/>
</dbReference>
<comment type="caution">
    <text evidence="1">The sequence shown here is derived from an EMBL/GenBank/DDBJ whole genome shotgun (WGS) entry which is preliminary data.</text>
</comment>
<evidence type="ECO:0008006" key="3">
    <source>
        <dbReference type="Google" id="ProtNLM"/>
    </source>
</evidence>
<sequence>MNRNRRRKISRAIRRKQVNRNYKDSLFRMIFGNRKAALKLYNAINHSNYQNPEDLEITTIEGAIYMGVKNDLSFLIDSVMNLYEAQSTRNPNMPLRGLIYFARVYQGYVEKRELDLYSGSRIKIPLPRYIVFYNGSEEEPDRREYRLSDAFEKKQDSYCLECVATVLNINAGHNRQLMEDCSLLWQYASFVSKVRRYLEMYPEDLEGAVDRAVEECIAEGILADFLKKERGEVKDVILTEYNAERHIKNEKKRSYEEGVEKGIKEGIEKGIEKGLEQGIRAFIAEKEEERTERTIIIEKLQRHFMLDREKAEYYYKQFSKEQKK</sequence>
<dbReference type="RefSeq" id="WP_148392256.1">
    <property type="nucleotide sequence ID" value="NZ_JBBMFP010000004.1"/>
</dbReference>
<accession>A0ABV1DJM3</accession>
<name>A0ABV1DJM3_9FIRM</name>
<protein>
    <recommendedName>
        <fullName evidence="3">Transposase, YhgA-like</fullName>
    </recommendedName>
</protein>